<evidence type="ECO:0000256" key="4">
    <source>
        <dbReference type="SAM" id="Phobius"/>
    </source>
</evidence>
<feature type="compositionally biased region" description="Polar residues" evidence="3">
    <location>
        <begin position="420"/>
        <end position="431"/>
    </location>
</feature>
<protein>
    <recommendedName>
        <fullName evidence="7">Kelch repeat-containing protein</fullName>
    </recommendedName>
</protein>
<dbReference type="Gene3D" id="2.120.10.80">
    <property type="entry name" value="Kelch-type beta propeller"/>
    <property type="match status" value="1"/>
</dbReference>
<feature type="compositionally biased region" description="Polar residues" evidence="3">
    <location>
        <begin position="510"/>
        <end position="527"/>
    </location>
</feature>
<dbReference type="OrthoDB" id="10251809at2759"/>
<dbReference type="GeneID" id="25284398"/>
<sequence>MPQQYANLSKNSTVPDVAGGILWPDEVNKVFWLYGGEFSTAPSPFQLWGYDVLLNQWNLSSASTPSSQPVKRVSYGAGTSLGKNGYYYGGYLNNLTNPLWGAEPLATSNLIIFDMDGNTLTNNTGPDSTGRAEGVMVSIPASAGGMLIHFGGVSYPYGNSTEVPMEMTDIMLYDVGDSKWYTQKASGQIPPNRRKFCAGSTWAKDQSSYNIYIYGGFGFGENITGFDDVWILTLPTFEWIKWYPEAPGASAPHGLLTCNVIENAQMMVMGGNFTNSTACDVPTLGGQHNLNLGQVNVESSKWYQYLPNLTDYSVPPAIVSIAGGTSSGGAINLAPADGWSDAALSVYFGQKAQFAERTPTRYIPAAASATVATTPAAAPNGKSNVGTIVGAVIGAAALLAIIGVALFFYLRRRKAATGDRLNSTTGQTRDGSTVHEVSASPTGDVKLTMINTGLGSPISSNSHASTPYSAALPGQPMPYGPYQQSPYHPNQPQPFYPVAMHQPGYGYQPFPTNVSPPGGMYTQQQYFPPQELPQSSPPSSPPVSHEMPAPGLHHVSSGKPQRVESLEFPSDHKYSLSQSVSQSQVTDRSSQKLA</sequence>
<keyword evidence="4" id="KW-1133">Transmembrane helix</keyword>
<dbReference type="STRING" id="1182545.A0A072P4Z3"/>
<evidence type="ECO:0000313" key="6">
    <source>
        <dbReference type="Proteomes" id="UP000027920"/>
    </source>
</evidence>
<feature type="compositionally biased region" description="Low complexity" evidence="3">
    <location>
        <begin position="575"/>
        <end position="588"/>
    </location>
</feature>
<accession>A0A072P4Z3</accession>
<dbReference type="PANTHER" id="PTHR47435:SF4">
    <property type="entry name" value="KELCH REPEAT PROTEIN (AFU_ORTHOLOGUE AFUA_5G12780)"/>
    <property type="match status" value="1"/>
</dbReference>
<gene>
    <name evidence="5" type="ORF">A1O9_09489</name>
</gene>
<keyword evidence="4" id="KW-0472">Membrane</keyword>
<feature type="compositionally biased region" description="Polar residues" evidence="3">
    <location>
        <begin position="458"/>
        <end position="468"/>
    </location>
</feature>
<dbReference type="AlphaFoldDB" id="A0A072P4Z3"/>
<feature type="region of interest" description="Disordered" evidence="3">
    <location>
        <begin position="458"/>
        <end position="594"/>
    </location>
</feature>
<reference evidence="5 6" key="1">
    <citation type="submission" date="2013-03" db="EMBL/GenBank/DDBJ databases">
        <title>The Genome Sequence of Exophiala aquamarina CBS 119918.</title>
        <authorList>
            <consortium name="The Broad Institute Genomics Platform"/>
            <person name="Cuomo C."/>
            <person name="de Hoog S."/>
            <person name="Gorbushina A."/>
            <person name="Walker B."/>
            <person name="Young S.K."/>
            <person name="Zeng Q."/>
            <person name="Gargeya S."/>
            <person name="Fitzgerald M."/>
            <person name="Haas B."/>
            <person name="Abouelleil A."/>
            <person name="Allen A.W."/>
            <person name="Alvarado L."/>
            <person name="Arachchi H.M."/>
            <person name="Berlin A.M."/>
            <person name="Chapman S.B."/>
            <person name="Gainer-Dewar J."/>
            <person name="Goldberg J."/>
            <person name="Griggs A."/>
            <person name="Gujja S."/>
            <person name="Hansen M."/>
            <person name="Howarth C."/>
            <person name="Imamovic A."/>
            <person name="Ireland A."/>
            <person name="Larimer J."/>
            <person name="McCowan C."/>
            <person name="Murphy C."/>
            <person name="Pearson M."/>
            <person name="Poon T.W."/>
            <person name="Priest M."/>
            <person name="Roberts A."/>
            <person name="Saif S."/>
            <person name="Shea T."/>
            <person name="Sisk P."/>
            <person name="Sykes S."/>
            <person name="Wortman J."/>
            <person name="Nusbaum C."/>
            <person name="Birren B."/>
        </authorList>
    </citation>
    <scope>NUCLEOTIDE SEQUENCE [LARGE SCALE GENOMIC DNA]</scope>
    <source>
        <strain evidence="5 6">CBS 119918</strain>
    </source>
</reference>
<dbReference type="EMBL" id="AMGV01000010">
    <property type="protein sequence ID" value="KEF54323.1"/>
    <property type="molecule type" value="Genomic_DNA"/>
</dbReference>
<dbReference type="Proteomes" id="UP000027920">
    <property type="component" value="Unassembled WGS sequence"/>
</dbReference>
<dbReference type="RefSeq" id="XP_013256913.1">
    <property type="nucleotide sequence ID" value="XM_013401459.1"/>
</dbReference>
<organism evidence="5 6">
    <name type="scientific">Exophiala aquamarina CBS 119918</name>
    <dbReference type="NCBI Taxonomy" id="1182545"/>
    <lineage>
        <taxon>Eukaryota</taxon>
        <taxon>Fungi</taxon>
        <taxon>Dikarya</taxon>
        <taxon>Ascomycota</taxon>
        <taxon>Pezizomycotina</taxon>
        <taxon>Eurotiomycetes</taxon>
        <taxon>Chaetothyriomycetidae</taxon>
        <taxon>Chaetothyriales</taxon>
        <taxon>Herpotrichiellaceae</taxon>
        <taxon>Exophiala</taxon>
    </lineage>
</organism>
<name>A0A072P4Z3_9EURO</name>
<dbReference type="GO" id="GO:0019760">
    <property type="term" value="P:glucosinolate metabolic process"/>
    <property type="evidence" value="ECO:0007669"/>
    <property type="project" value="UniProtKB-ARBA"/>
</dbReference>
<dbReference type="CDD" id="cd12087">
    <property type="entry name" value="TM_EGFR-like"/>
    <property type="match status" value="1"/>
</dbReference>
<keyword evidence="4" id="KW-0812">Transmembrane</keyword>
<dbReference type="PANTHER" id="PTHR47435">
    <property type="entry name" value="KELCH REPEAT PROTEIN (AFU_ORTHOLOGUE AFUA_5G12780)"/>
    <property type="match status" value="1"/>
</dbReference>
<evidence type="ECO:0000313" key="5">
    <source>
        <dbReference type="EMBL" id="KEF54323.1"/>
    </source>
</evidence>
<dbReference type="InterPro" id="IPR011043">
    <property type="entry name" value="Gal_Oxase/kelch_b-propeller"/>
</dbReference>
<evidence type="ECO:0000256" key="2">
    <source>
        <dbReference type="ARBA" id="ARBA00023004"/>
    </source>
</evidence>
<keyword evidence="6" id="KW-1185">Reference proteome</keyword>
<keyword evidence="1" id="KW-0677">Repeat</keyword>
<evidence type="ECO:0000256" key="3">
    <source>
        <dbReference type="SAM" id="MobiDB-lite"/>
    </source>
</evidence>
<dbReference type="SUPFAM" id="SSF50965">
    <property type="entry name" value="Galactose oxidase, central domain"/>
    <property type="match status" value="1"/>
</dbReference>
<comment type="caution">
    <text evidence="5">The sequence shown here is derived from an EMBL/GenBank/DDBJ whole genome shotgun (WGS) entry which is preliminary data.</text>
</comment>
<proteinExistence type="predicted"/>
<feature type="region of interest" description="Disordered" evidence="3">
    <location>
        <begin position="419"/>
        <end position="439"/>
    </location>
</feature>
<keyword evidence="2" id="KW-0408">Iron</keyword>
<feature type="transmembrane region" description="Helical" evidence="4">
    <location>
        <begin position="388"/>
        <end position="410"/>
    </location>
</feature>
<feature type="compositionally biased region" description="Basic and acidic residues" evidence="3">
    <location>
        <begin position="561"/>
        <end position="574"/>
    </location>
</feature>
<evidence type="ECO:0000256" key="1">
    <source>
        <dbReference type="ARBA" id="ARBA00022737"/>
    </source>
</evidence>
<dbReference type="InterPro" id="IPR015915">
    <property type="entry name" value="Kelch-typ_b-propeller"/>
</dbReference>
<dbReference type="HOGENOM" id="CLU_012508_2_0_1"/>
<evidence type="ECO:0008006" key="7">
    <source>
        <dbReference type="Google" id="ProtNLM"/>
    </source>
</evidence>
<dbReference type="VEuPathDB" id="FungiDB:A1O9_09489"/>